<dbReference type="Proteomes" id="UP000720189">
    <property type="component" value="Unassembled WGS sequence"/>
</dbReference>
<dbReference type="EMBL" id="JAGMUX010000018">
    <property type="protein sequence ID" value="KAH7233960.1"/>
    <property type="molecule type" value="Genomic_DNA"/>
</dbReference>
<dbReference type="RefSeq" id="XP_046044305.1">
    <property type="nucleotide sequence ID" value="XM_046190709.1"/>
</dbReference>
<dbReference type="GeneID" id="70220663"/>
<gene>
    <name evidence="1" type="ORF">BKA55DRAFT_544429</name>
</gene>
<accession>A0A9P9G8I0</accession>
<evidence type="ECO:0000313" key="1">
    <source>
        <dbReference type="EMBL" id="KAH7233960.1"/>
    </source>
</evidence>
<organism evidence="1 2">
    <name type="scientific">Fusarium redolens</name>
    <dbReference type="NCBI Taxonomy" id="48865"/>
    <lineage>
        <taxon>Eukaryota</taxon>
        <taxon>Fungi</taxon>
        <taxon>Dikarya</taxon>
        <taxon>Ascomycota</taxon>
        <taxon>Pezizomycotina</taxon>
        <taxon>Sordariomycetes</taxon>
        <taxon>Hypocreomycetidae</taxon>
        <taxon>Hypocreales</taxon>
        <taxon>Nectriaceae</taxon>
        <taxon>Fusarium</taxon>
        <taxon>Fusarium redolens species complex</taxon>
    </lineage>
</organism>
<evidence type="ECO:0000313" key="2">
    <source>
        <dbReference type="Proteomes" id="UP000720189"/>
    </source>
</evidence>
<protein>
    <submittedName>
        <fullName evidence="1">Uncharacterized protein</fullName>
    </submittedName>
</protein>
<dbReference type="AlphaFoldDB" id="A0A9P9G8I0"/>
<proteinExistence type="predicted"/>
<keyword evidence="2" id="KW-1185">Reference proteome</keyword>
<name>A0A9P9G8I0_FUSRE</name>
<dbReference type="OrthoDB" id="5026011at2759"/>
<reference evidence="1" key="1">
    <citation type="journal article" date="2021" name="Nat. Commun.">
        <title>Genetic determinants of endophytism in the Arabidopsis root mycobiome.</title>
        <authorList>
            <person name="Mesny F."/>
            <person name="Miyauchi S."/>
            <person name="Thiergart T."/>
            <person name="Pickel B."/>
            <person name="Atanasova L."/>
            <person name="Karlsson M."/>
            <person name="Huettel B."/>
            <person name="Barry K.W."/>
            <person name="Haridas S."/>
            <person name="Chen C."/>
            <person name="Bauer D."/>
            <person name="Andreopoulos W."/>
            <person name="Pangilinan J."/>
            <person name="LaButti K."/>
            <person name="Riley R."/>
            <person name="Lipzen A."/>
            <person name="Clum A."/>
            <person name="Drula E."/>
            <person name="Henrissat B."/>
            <person name="Kohler A."/>
            <person name="Grigoriev I.V."/>
            <person name="Martin F.M."/>
            <person name="Hacquard S."/>
        </authorList>
    </citation>
    <scope>NUCLEOTIDE SEQUENCE</scope>
    <source>
        <strain evidence="1">MPI-CAGE-AT-0023</strain>
    </source>
</reference>
<comment type="caution">
    <text evidence="1">The sequence shown here is derived from an EMBL/GenBank/DDBJ whole genome shotgun (WGS) entry which is preliminary data.</text>
</comment>
<sequence length="239" mass="27005">MTRRKPPKALTGKKFLLSENAQSVKGLADKIREYEGQIYKTVQEKAYVVCLPDERVELWEAPDKKKHSPVWRAYQAGKTFVDTTSFDSLTHDIESWKPTEFIPPVPTQKTQRKSSVCLERKSSLVLDTISVSNKDAPKDEASGPERFTAPNISKLTLPTKMALEEQASSVSNSTTEGLENIQQKLQYLRTSLDSQMDKLTRLSAENRSWVQALNDIEQLNCGKVIIRIEVLSESDNEDS</sequence>